<comment type="subcellular location">
    <subcellularLocation>
        <location evidence="1">Cell membrane</location>
        <topology evidence="1">Multi-pass membrane protein</topology>
    </subcellularLocation>
</comment>
<dbReference type="InterPro" id="IPR001123">
    <property type="entry name" value="LeuE-type"/>
</dbReference>
<keyword evidence="4 6" id="KW-1133">Transmembrane helix</keyword>
<feature type="transmembrane region" description="Helical" evidence="6">
    <location>
        <begin position="71"/>
        <end position="90"/>
    </location>
</feature>
<feature type="transmembrane region" description="Helical" evidence="6">
    <location>
        <begin position="127"/>
        <end position="149"/>
    </location>
</feature>
<keyword evidence="3 6" id="KW-0812">Transmembrane</keyword>
<feature type="transmembrane region" description="Helical" evidence="6">
    <location>
        <begin position="169"/>
        <end position="189"/>
    </location>
</feature>
<sequence length="190" mass="19738">MTDPFFFLAAVFALLAVPGPTNTLLAASGATVGVRRSLRLVPAELAAYTLSIGVLIAALGPLMVRYPMAAAAAQLGIALYLLAAAVRFWACGAHGEQGGVSVRRVFVTTLINPKGLIFALTIFPHEALARAFALFALICVPVACGWIALGDRAGRLGGRFATPRRVYRITAAAHVVFAGLVANGALHALS</sequence>
<evidence type="ECO:0000256" key="3">
    <source>
        <dbReference type="ARBA" id="ARBA00022692"/>
    </source>
</evidence>
<feature type="transmembrane region" description="Helical" evidence="6">
    <location>
        <begin position="45"/>
        <end position="64"/>
    </location>
</feature>
<organism evidence="7 8">
    <name type="scientific">Sphingosinicella xenopeptidilytica</name>
    <dbReference type="NCBI Taxonomy" id="364098"/>
    <lineage>
        <taxon>Bacteria</taxon>
        <taxon>Pseudomonadati</taxon>
        <taxon>Pseudomonadota</taxon>
        <taxon>Alphaproteobacteria</taxon>
        <taxon>Sphingomonadales</taxon>
        <taxon>Sphingosinicellaceae</taxon>
        <taxon>Sphingosinicella</taxon>
    </lineage>
</organism>
<dbReference type="Proteomes" id="UP001597124">
    <property type="component" value="Unassembled WGS sequence"/>
</dbReference>
<keyword evidence="8" id="KW-1185">Reference proteome</keyword>
<protein>
    <submittedName>
        <fullName evidence="7">LysE family translocator</fullName>
    </submittedName>
</protein>
<dbReference type="PANTHER" id="PTHR30086:SF20">
    <property type="entry name" value="ARGININE EXPORTER PROTEIN ARGO-RELATED"/>
    <property type="match status" value="1"/>
</dbReference>
<gene>
    <name evidence="7" type="ORF">ACFQ00_12760</name>
</gene>
<dbReference type="RefSeq" id="WP_381491374.1">
    <property type="nucleotide sequence ID" value="NZ_JBHTIK010000008.1"/>
</dbReference>
<evidence type="ECO:0000313" key="7">
    <source>
        <dbReference type="EMBL" id="MFD0849201.1"/>
    </source>
</evidence>
<proteinExistence type="predicted"/>
<evidence type="ECO:0000256" key="6">
    <source>
        <dbReference type="SAM" id="Phobius"/>
    </source>
</evidence>
<comment type="caution">
    <text evidence="7">The sequence shown here is derived from an EMBL/GenBank/DDBJ whole genome shotgun (WGS) entry which is preliminary data.</text>
</comment>
<keyword evidence="2" id="KW-1003">Cell membrane</keyword>
<accession>A0ABW3C3Y4</accession>
<dbReference type="PANTHER" id="PTHR30086">
    <property type="entry name" value="ARGININE EXPORTER PROTEIN ARGO"/>
    <property type="match status" value="1"/>
</dbReference>
<evidence type="ECO:0000256" key="1">
    <source>
        <dbReference type="ARBA" id="ARBA00004651"/>
    </source>
</evidence>
<reference evidence="8" key="1">
    <citation type="journal article" date="2019" name="Int. J. Syst. Evol. Microbiol.">
        <title>The Global Catalogue of Microorganisms (GCM) 10K type strain sequencing project: providing services to taxonomists for standard genome sequencing and annotation.</title>
        <authorList>
            <consortium name="The Broad Institute Genomics Platform"/>
            <consortium name="The Broad Institute Genome Sequencing Center for Infectious Disease"/>
            <person name="Wu L."/>
            <person name="Ma J."/>
        </authorList>
    </citation>
    <scope>NUCLEOTIDE SEQUENCE [LARGE SCALE GENOMIC DNA]</scope>
    <source>
        <strain evidence="8">CCUG 52537</strain>
    </source>
</reference>
<evidence type="ECO:0000313" key="8">
    <source>
        <dbReference type="Proteomes" id="UP001597124"/>
    </source>
</evidence>
<evidence type="ECO:0000256" key="2">
    <source>
        <dbReference type="ARBA" id="ARBA00022475"/>
    </source>
</evidence>
<keyword evidence="5 6" id="KW-0472">Membrane</keyword>
<name>A0ABW3C3Y4_SPHXN</name>
<dbReference type="EMBL" id="JBHTIK010000008">
    <property type="protein sequence ID" value="MFD0849201.1"/>
    <property type="molecule type" value="Genomic_DNA"/>
</dbReference>
<evidence type="ECO:0000256" key="5">
    <source>
        <dbReference type="ARBA" id="ARBA00023136"/>
    </source>
</evidence>
<evidence type="ECO:0000256" key="4">
    <source>
        <dbReference type="ARBA" id="ARBA00022989"/>
    </source>
</evidence>